<feature type="compositionally biased region" description="Pro residues" evidence="1">
    <location>
        <begin position="248"/>
        <end position="264"/>
    </location>
</feature>
<dbReference type="Gene3D" id="1.20.1260.20">
    <property type="entry name" value="PPE superfamily"/>
    <property type="match status" value="1"/>
</dbReference>
<dbReference type="EMBL" id="JBGEHV010000035">
    <property type="protein sequence ID" value="MEY8041355.1"/>
    <property type="molecule type" value="Genomic_DNA"/>
</dbReference>
<evidence type="ECO:0000313" key="2">
    <source>
        <dbReference type="EMBL" id="MEY8041355.1"/>
    </source>
</evidence>
<dbReference type="InterPro" id="IPR038332">
    <property type="entry name" value="PPE_sf"/>
</dbReference>
<dbReference type="RefSeq" id="WP_369775074.1">
    <property type="nucleotide sequence ID" value="NZ_JBGEHV010000035.1"/>
</dbReference>
<feature type="compositionally biased region" description="Gly residues" evidence="1">
    <location>
        <begin position="396"/>
        <end position="444"/>
    </location>
</feature>
<reference evidence="2 3" key="1">
    <citation type="submission" date="2024-08" db="EMBL/GenBank/DDBJ databases">
        <title>Genome mining of Saccharopolyspora cebuensis PGLac3 from Nigerian medicinal plant.</title>
        <authorList>
            <person name="Ezeobiora C.E."/>
            <person name="Igbokwe N.H."/>
            <person name="Amin D.H."/>
            <person name="Mendie U.E."/>
        </authorList>
    </citation>
    <scope>NUCLEOTIDE SEQUENCE [LARGE SCALE GENOMIC DNA]</scope>
    <source>
        <strain evidence="2 3">PGLac3</strain>
    </source>
</reference>
<keyword evidence="3" id="KW-1185">Reference proteome</keyword>
<feature type="region of interest" description="Disordered" evidence="1">
    <location>
        <begin position="396"/>
        <end position="479"/>
    </location>
</feature>
<organism evidence="2 3">
    <name type="scientific">Saccharopolyspora cebuensis</name>
    <dbReference type="NCBI Taxonomy" id="418759"/>
    <lineage>
        <taxon>Bacteria</taxon>
        <taxon>Bacillati</taxon>
        <taxon>Actinomycetota</taxon>
        <taxon>Actinomycetes</taxon>
        <taxon>Pseudonocardiales</taxon>
        <taxon>Pseudonocardiaceae</taxon>
        <taxon>Saccharopolyspora</taxon>
    </lineage>
</organism>
<comment type="caution">
    <text evidence="2">The sequence shown here is derived from an EMBL/GenBank/DDBJ whole genome shotgun (WGS) entry which is preliminary data.</text>
</comment>
<evidence type="ECO:0000256" key="1">
    <source>
        <dbReference type="SAM" id="MobiDB-lite"/>
    </source>
</evidence>
<dbReference type="Proteomes" id="UP001564626">
    <property type="component" value="Unassembled WGS sequence"/>
</dbReference>
<dbReference type="SUPFAM" id="SSF140459">
    <property type="entry name" value="PE/PPE dimer-like"/>
    <property type="match status" value="1"/>
</dbReference>
<feature type="compositionally biased region" description="Gly residues" evidence="1">
    <location>
        <begin position="283"/>
        <end position="303"/>
    </location>
</feature>
<feature type="region of interest" description="Disordered" evidence="1">
    <location>
        <begin position="241"/>
        <end position="378"/>
    </location>
</feature>
<sequence>MGNWFTDGVDYVSDKVDAVTGAVHDIHASVTGGETNAQEAQRQAREEAAQAARQDQAALTREQRGLEVSGYDPASITQHDNWNDWDQARLASQLKPSLKADRIEAFGLAWEKLGAEVAEVFGDLDSQARAAAGDGMRGEAAEAGFTAAKPLQDWGRSFGDAVKATGLKIREAGVTAGQTEAALVPPPEPSTARAVITGAGSMMTGGMMGTADAALQMRERMEADKQARAIVQNVYGPGYEAVDQSTPTFPPPVNPLNPPPPPPSATDRSSIPGGQQPSALGTSPGGGGSVGSVPGGGGGGGGFSATPNVPAQSSSAWATPPSTPGPGYAPTPGSSTPTPGGPGYGAVGAMPPGGPGGARPGSGAGGGRGPGGAVGVRGGAGGAGGARGLGAGPGAGAAPGAGGRAGIGGAGAAGAGGAAAGGAGGAGGRGGMAGGMGAGAGQRGQGQEDEEHQRPGWLEEQDDVWLDEMPKTAPPVFGA</sequence>
<feature type="compositionally biased region" description="Gly residues" evidence="1">
    <location>
        <begin position="355"/>
        <end position="378"/>
    </location>
</feature>
<accession>A0ABV4CJS8</accession>
<gene>
    <name evidence="2" type="ORF">AB8O55_18280</name>
</gene>
<evidence type="ECO:0000313" key="3">
    <source>
        <dbReference type="Proteomes" id="UP001564626"/>
    </source>
</evidence>
<proteinExistence type="predicted"/>
<evidence type="ECO:0008006" key="4">
    <source>
        <dbReference type="Google" id="ProtNLM"/>
    </source>
</evidence>
<protein>
    <recommendedName>
        <fullName evidence="4">PPE family protein</fullName>
    </recommendedName>
</protein>
<feature type="compositionally biased region" description="Polar residues" evidence="1">
    <location>
        <begin position="266"/>
        <end position="281"/>
    </location>
</feature>
<name>A0ABV4CJS8_9PSEU</name>